<dbReference type="CDD" id="cd05233">
    <property type="entry name" value="SDR_c"/>
    <property type="match status" value="1"/>
</dbReference>
<protein>
    <submittedName>
        <fullName evidence="3">SDR family oxidoreductase</fullName>
    </submittedName>
</protein>
<dbReference type="InterPro" id="IPR051122">
    <property type="entry name" value="SDR_DHRS6-like"/>
</dbReference>
<dbReference type="SUPFAM" id="SSF51735">
    <property type="entry name" value="NAD(P)-binding Rossmann-fold domains"/>
    <property type="match status" value="1"/>
</dbReference>
<evidence type="ECO:0000313" key="4">
    <source>
        <dbReference type="Proteomes" id="UP001501094"/>
    </source>
</evidence>
<organism evidence="3 4">
    <name type="scientific">Myceligenerans crystallogenes</name>
    <dbReference type="NCBI Taxonomy" id="316335"/>
    <lineage>
        <taxon>Bacteria</taxon>
        <taxon>Bacillati</taxon>
        <taxon>Actinomycetota</taxon>
        <taxon>Actinomycetes</taxon>
        <taxon>Micrococcales</taxon>
        <taxon>Promicromonosporaceae</taxon>
        <taxon>Myceligenerans</taxon>
    </lineage>
</organism>
<dbReference type="InterPro" id="IPR036291">
    <property type="entry name" value="NAD(P)-bd_dom_sf"/>
</dbReference>
<dbReference type="RefSeq" id="WP_344103454.1">
    <property type="nucleotide sequence ID" value="NZ_BAAANL010000005.1"/>
</dbReference>
<evidence type="ECO:0000313" key="3">
    <source>
        <dbReference type="EMBL" id="GAA1866424.1"/>
    </source>
</evidence>
<sequence>MSTDVESRVRTAHAQGPRTGEWAVVLGASSGMGAAVARRLAAEGMSVLGVHLDTAARAEEADRLADELRATGVEVRFVNANAASRETCAEIVAGLAGTEPADPAHPVRVGLLFHSLAFGSLLPYLPRPGEPRDDKALLSSRQMTMTLEVMAHSLVWWTRELIDSGLLGQGSHVMAMTSAGDTKVSTSYGAVSAAKAALLAHVRQLAVEAAPYGVAVNAVRAGVTITPSFDRIPGSARLAEVALAANPHERLTTTDDVAEIVSTLVATRSSWMTGNVVAADGGEGLTT</sequence>
<comment type="caution">
    <text evidence="3">The sequence shown here is derived from an EMBL/GenBank/DDBJ whole genome shotgun (WGS) entry which is preliminary data.</text>
</comment>
<reference evidence="3 4" key="1">
    <citation type="journal article" date="2019" name="Int. J. Syst. Evol. Microbiol.">
        <title>The Global Catalogue of Microorganisms (GCM) 10K type strain sequencing project: providing services to taxonomists for standard genome sequencing and annotation.</title>
        <authorList>
            <consortium name="The Broad Institute Genomics Platform"/>
            <consortium name="The Broad Institute Genome Sequencing Center for Infectious Disease"/>
            <person name="Wu L."/>
            <person name="Ma J."/>
        </authorList>
    </citation>
    <scope>NUCLEOTIDE SEQUENCE [LARGE SCALE GENOMIC DNA]</scope>
    <source>
        <strain evidence="3 4">JCM 14326</strain>
    </source>
</reference>
<name>A0ABN2NF53_9MICO</name>
<dbReference type="EMBL" id="BAAANL010000005">
    <property type="protein sequence ID" value="GAA1866424.1"/>
    <property type="molecule type" value="Genomic_DNA"/>
</dbReference>
<comment type="similarity">
    <text evidence="1">Belongs to the short-chain dehydrogenases/reductases (SDR) family.</text>
</comment>
<gene>
    <name evidence="3" type="ORF">GCM10009751_25710</name>
</gene>
<dbReference type="PRINTS" id="PR00081">
    <property type="entry name" value="GDHRDH"/>
</dbReference>
<accession>A0ABN2NF53</accession>
<dbReference type="PANTHER" id="PTHR43477">
    <property type="entry name" value="DIHYDROANTICAPSIN 7-DEHYDROGENASE"/>
    <property type="match status" value="1"/>
</dbReference>
<keyword evidence="2" id="KW-0560">Oxidoreductase</keyword>
<dbReference type="PANTHER" id="PTHR43477:SF1">
    <property type="entry name" value="DIHYDROANTICAPSIN 7-DEHYDROGENASE"/>
    <property type="match status" value="1"/>
</dbReference>
<dbReference type="Gene3D" id="3.40.50.720">
    <property type="entry name" value="NAD(P)-binding Rossmann-like Domain"/>
    <property type="match status" value="2"/>
</dbReference>
<evidence type="ECO:0000256" key="2">
    <source>
        <dbReference type="ARBA" id="ARBA00023002"/>
    </source>
</evidence>
<proteinExistence type="inferred from homology"/>
<keyword evidence="4" id="KW-1185">Reference proteome</keyword>
<dbReference type="Pfam" id="PF13561">
    <property type="entry name" value="adh_short_C2"/>
    <property type="match status" value="1"/>
</dbReference>
<dbReference type="Proteomes" id="UP001501094">
    <property type="component" value="Unassembled WGS sequence"/>
</dbReference>
<dbReference type="InterPro" id="IPR002347">
    <property type="entry name" value="SDR_fam"/>
</dbReference>
<evidence type="ECO:0000256" key="1">
    <source>
        <dbReference type="ARBA" id="ARBA00006484"/>
    </source>
</evidence>